<dbReference type="GO" id="GO:0010181">
    <property type="term" value="F:FMN binding"/>
    <property type="evidence" value="ECO:0007669"/>
    <property type="project" value="InterPro"/>
</dbReference>
<proteinExistence type="inferred from homology"/>
<dbReference type="SUPFAM" id="SSF51905">
    <property type="entry name" value="FAD/NAD(P)-binding domain"/>
    <property type="match status" value="1"/>
</dbReference>
<evidence type="ECO:0000256" key="4">
    <source>
        <dbReference type="ARBA" id="ARBA00022827"/>
    </source>
</evidence>
<dbReference type="SMART" id="SM00900">
    <property type="entry name" value="FMN_bind"/>
    <property type="match status" value="1"/>
</dbReference>
<keyword evidence="4" id="KW-0274">FAD</keyword>
<keyword evidence="3" id="KW-0285">Flavoprotein</keyword>
<dbReference type="PRINTS" id="PR00368">
    <property type="entry name" value="FADPNR"/>
</dbReference>
<evidence type="ECO:0000256" key="3">
    <source>
        <dbReference type="ARBA" id="ARBA00022630"/>
    </source>
</evidence>
<evidence type="ECO:0000259" key="7">
    <source>
        <dbReference type="SMART" id="SM00900"/>
    </source>
</evidence>
<evidence type="ECO:0000256" key="5">
    <source>
        <dbReference type="ARBA" id="ARBA00023002"/>
    </source>
</evidence>
<dbReference type="GO" id="GO:0016491">
    <property type="term" value="F:oxidoreductase activity"/>
    <property type="evidence" value="ECO:0007669"/>
    <property type="project" value="UniProtKB-KW"/>
</dbReference>
<evidence type="ECO:0000256" key="6">
    <source>
        <dbReference type="SAM" id="SignalP"/>
    </source>
</evidence>
<evidence type="ECO:0000256" key="1">
    <source>
        <dbReference type="ARBA" id="ARBA00001974"/>
    </source>
</evidence>
<organism evidence="8 9">
    <name type="scientific">Leadbettera azotonutricia (strain ATCC BAA-888 / DSM 13862 / ZAS-9)</name>
    <name type="common">Treponema azotonutricium</name>
    <dbReference type="NCBI Taxonomy" id="545695"/>
    <lineage>
        <taxon>Bacteria</taxon>
        <taxon>Pseudomonadati</taxon>
        <taxon>Spirochaetota</taxon>
        <taxon>Spirochaetia</taxon>
        <taxon>Spirochaetales</taxon>
        <taxon>Breznakiellaceae</taxon>
        <taxon>Leadbettera</taxon>
    </lineage>
</organism>
<dbReference type="KEGG" id="taz:TREAZ_2916"/>
<gene>
    <name evidence="8" type="ordered locus">TREAZ_2916</name>
</gene>
<keyword evidence="6" id="KW-0732">Signal</keyword>
<dbReference type="PANTHER" id="PTHR43400">
    <property type="entry name" value="FUMARATE REDUCTASE"/>
    <property type="match status" value="1"/>
</dbReference>
<dbReference type="InterPro" id="IPR007329">
    <property type="entry name" value="FMN-bd"/>
</dbReference>
<dbReference type="InterPro" id="IPR036188">
    <property type="entry name" value="FAD/NAD-bd_sf"/>
</dbReference>
<keyword evidence="9" id="KW-1185">Reference proteome</keyword>
<dbReference type="HOGENOM" id="CLU_011398_4_0_12"/>
<dbReference type="Gene3D" id="3.50.50.60">
    <property type="entry name" value="FAD/NAD(P)-binding domain"/>
    <property type="match status" value="2"/>
</dbReference>
<name>F5YBV0_LEAAZ</name>
<dbReference type="Proteomes" id="UP000009222">
    <property type="component" value="Chromosome"/>
</dbReference>
<dbReference type="STRING" id="545695.TREAZ_2916"/>
<feature type="chain" id="PRO_5003335093" evidence="6">
    <location>
        <begin position="25"/>
        <end position="596"/>
    </location>
</feature>
<dbReference type="PANTHER" id="PTHR43400:SF7">
    <property type="entry name" value="FAD-DEPENDENT OXIDOREDUCTASE 2 FAD BINDING DOMAIN-CONTAINING PROTEIN"/>
    <property type="match status" value="1"/>
</dbReference>
<dbReference type="AlphaFoldDB" id="F5YBV0"/>
<dbReference type="OrthoDB" id="311713at2"/>
<comment type="cofactor">
    <cofactor evidence="1">
        <name>FAD</name>
        <dbReference type="ChEBI" id="CHEBI:57692"/>
    </cofactor>
</comment>
<reference evidence="8 9" key="2">
    <citation type="journal article" date="2011" name="ISME J.">
        <title>RNA-seq reveals cooperative metabolic interactions between two termite-gut spirochete species in co-culture.</title>
        <authorList>
            <person name="Rosenthal A.Z."/>
            <person name="Matson E.G."/>
            <person name="Eldar A."/>
            <person name="Leadbetter J.R."/>
        </authorList>
    </citation>
    <scope>NUCLEOTIDE SEQUENCE [LARGE SCALE GENOMIC DNA]</scope>
    <source>
        <strain evidence="9">ATCC BAA-888 / DSM 13862 / ZAS-9</strain>
    </source>
</reference>
<dbReference type="eggNOG" id="COG1053">
    <property type="taxonomic scope" value="Bacteria"/>
</dbReference>
<protein>
    <submittedName>
        <fullName evidence="8">Fumarate reductase/succinate dehydrogenase flavoprotein domain protein</fullName>
    </submittedName>
</protein>
<comment type="similarity">
    <text evidence="2">Belongs to the FAD-dependent oxidoreductase 2 family. FRD/SDH subfamily.</text>
</comment>
<dbReference type="Gene3D" id="3.90.1010.20">
    <property type="match status" value="1"/>
</dbReference>
<sequence>MKEFQKTMARFAVLFLGLLILGFAACSTDSDSDDNSAPTVDSLVPGEYVKTATGFTGQSYDVTVTVIEDEILDIEVSDISKVGSEQVGQAAASALIEDILKAQTAGVDIVGGATITTSSLKAAVDAALVEAGASSNFISPPKTQAKGTVIVDADIVVIGSGVAGLSAAVQAKAVKSTANVIILEKMEIIGGSTKLAAGVVYGAETDDQTGYDELAEFYMERAQGYADENLVKYFAKESINTLNFLGMDPFPPPSPWGPPDAPNGNMSSGTASAARMRMDFTMGGGAGLVNRLVGRLPANTIRTGVKATDLIVTGGKVTGVKAESKKSNYIFNAKAVVIATGGFDSDFTGLMATYNADSKNDVPQSSSQNVGDGIKMAQKIGAATVFKGGKIGWVGIDNSLGEAMHYSSVVVKQDGEVLPWAPRPAGKSSDGKFDLLPGYYEQSEDDYAVVHNRMVEARKNGATAFWAITNGPSQYPDFAHTSDSISGLATLIGADVDKLTAAFATKGPMKTITETGSVFTATKAIPSSIGSMGGIKINTKAEVLKADGTVISGLYAAGETANGDFFYQEYPGSGSSLAIGATMGRTAGKQAAGKLE</sequence>
<dbReference type="EMBL" id="CP001841">
    <property type="protein sequence ID" value="AEF80491.1"/>
    <property type="molecule type" value="Genomic_DNA"/>
</dbReference>
<reference evidence="9" key="1">
    <citation type="submission" date="2009-12" db="EMBL/GenBank/DDBJ databases">
        <title>Complete sequence of Treponema azotonutricium strain ZAS-9.</title>
        <authorList>
            <person name="Tetu S.G."/>
            <person name="Matson E."/>
            <person name="Ren Q."/>
            <person name="Seshadri R."/>
            <person name="Elbourne L."/>
            <person name="Hassan K.A."/>
            <person name="Durkin A."/>
            <person name="Radune D."/>
            <person name="Mohamoud Y."/>
            <person name="Shay R."/>
            <person name="Jin S."/>
            <person name="Zhang X."/>
            <person name="Lucey K."/>
            <person name="Ballor N.R."/>
            <person name="Ottesen E."/>
            <person name="Rosenthal R."/>
            <person name="Allen A."/>
            <person name="Leadbetter J.R."/>
            <person name="Paulsen I.T."/>
        </authorList>
    </citation>
    <scope>NUCLEOTIDE SEQUENCE [LARGE SCALE GENOMIC DNA]</scope>
    <source>
        <strain evidence="9">ATCC BAA-888 / DSM 13862 / ZAS-9</strain>
    </source>
</reference>
<keyword evidence="5" id="KW-0560">Oxidoreductase</keyword>
<accession>F5YBV0</accession>
<evidence type="ECO:0000256" key="2">
    <source>
        <dbReference type="ARBA" id="ARBA00008040"/>
    </source>
</evidence>
<dbReference type="PROSITE" id="PS51257">
    <property type="entry name" value="PROKAR_LIPOPROTEIN"/>
    <property type="match status" value="1"/>
</dbReference>
<evidence type="ECO:0000313" key="8">
    <source>
        <dbReference type="EMBL" id="AEF80491.1"/>
    </source>
</evidence>
<dbReference type="RefSeq" id="WP_015712628.1">
    <property type="nucleotide sequence ID" value="NC_015577.1"/>
</dbReference>
<dbReference type="InterPro" id="IPR003953">
    <property type="entry name" value="FAD-dep_OxRdtase_2_FAD-bd"/>
</dbReference>
<feature type="signal peptide" evidence="6">
    <location>
        <begin position="1"/>
        <end position="24"/>
    </location>
</feature>
<feature type="domain" description="FMN-binding" evidence="7">
    <location>
        <begin position="54"/>
        <end position="131"/>
    </location>
</feature>
<dbReference type="InterPro" id="IPR050315">
    <property type="entry name" value="FAD-oxidoreductase_2"/>
</dbReference>
<dbReference type="InParanoid" id="F5YBV0"/>
<evidence type="ECO:0000313" key="9">
    <source>
        <dbReference type="Proteomes" id="UP000009222"/>
    </source>
</evidence>
<dbReference type="GO" id="GO:0016020">
    <property type="term" value="C:membrane"/>
    <property type="evidence" value="ECO:0007669"/>
    <property type="project" value="InterPro"/>
</dbReference>
<dbReference type="Pfam" id="PF00890">
    <property type="entry name" value="FAD_binding_2"/>
    <property type="match status" value="1"/>
</dbReference>
<dbReference type="FunCoup" id="F5YBV0">
    <property type="interactions" value="510"/>
</dbReference>